<dbReference type="Pfam" id="PF00249">
    <property type="entry name" value="Myb_DNA-binding"/>
    <property type="match status" value="1"/>
</dbReference>
<evidence type="ECO:0000313" key="7">
    <source>
        <dbReference type="Proteomes" id="UP001642409"/>
    </source>
</evidence>
<dbReference type="CDD" id="cd00167">
    <property type="entry name" value="SANT"/>
    <property type="match status" value="1"/>
</dbReference>
<dbReference type="NCBIfam" id="TIGR01557">
    <property type="entry name" value="myb_SHAQKYF"/>
    <property type="match status" value="1"/>
</dbReference>
<evidence type="ECO:0000256" key="3">
    <source>
        <dbReference type="ARBA" id="ARBA00023242"/>
    </source>
</evidence>
<comment type="caution">
    <text evidence="5">The sequence shown here is derived from an EMBL/GenBank/DDBJ whole genome shotgun (WGS) entry which is preliminary data.</text>
</comment>
<evidence type="ECO:0000256" key="1">
    <source>
        <dbReference type="ARBA" id="ARBA00023015"/>
    </source>
</evidence>
<sequence>MMNQNSNMIKEVADLLNKVQKLCINTNNPSLSSIQSQVSTSNVIVGTNDHRIRWKQSEHVLFLDAIEKYGRIKHSQISNHIKTRSTDQVVSHSQKMYEMMGKICVSVLSETDFYIKYYQPVSQQMDVPKLLQNIHLTGEVDNVSFQQIQQPIIIDKQLIIPLKYSKLGLSAKKIQILYCSLFSYVQRKSIVIKYIIDKIEIEGWLVELCLLAK</sequence>
<dbReference type="GO" id="GO:0003677">
    <property type="term" value="F:DNA binding"/>
    <property type="evidence" value="ECO:0007669"/>
    <property type="project" value="UniProtKB-KW"/>
</dbReference>
<accession>A0AA86V051</accession>
<name>A0AA86V051_9EUKA</name>
<dbReference type="Gene3D" id="1.10.10.60">
    <property type="entry name" value="Homeodomain-like"/>
    <property type="match status" value="1"/>
</dbReference>
<dbReference type="SMART" id="SM00717">
    <property type="entry name" value="SANT"/>
    <property type="match status" value="1"/>
</dbReference>
<keyword evidence="5" id="KW-0238">DNA-binding</keyword>
<evidence type="ECO:0000313" key="5">
    <source>
        <dbReference type="EMBL" id="CAI9971037.1"/>
    </source>
</evidence>
<protein>
    <submittedName>
        <fullName evidence="5">Myb-like DNA-binding domain-containing protein</fullName>
    </submittedName>
    <submittedName>
        <fullName evidence="6">Myb-like_DNA-binding domain-containing protein</fullName>
    </submittedName>
</protein>
<keyword evidence="2" id="KW-0804">Transcription</keyword>
<dbReference type="SUPFAM" id="SSF46689">
    <property type="entry name" value="Homeodomain-like"/>
    <property type="match status" value="1"/>
</dbReference>
<dbReference type="AlphaFoldDB" id="A0AA86V051"/>
<gene>
    <name evidence="5" type="ORF">HINF_LOCUS58682</name>
    <name evidence="6" type="ORF">HINF_LOCUS61586</name>
</gene>
<keyword evidence="3" id="KW-0539">Nucleus</keyword>
<dbReference type="Proteomes" id="UP001642409">
    <property type="component" value="Unassembled WGS sequence"/>
</dbReference>
<reference evidence="6 7" key="2">
    <citation type="submission" date="2024-07" db="EMBL/GenBank/DDBJ databases">
        <authorList>
            <person name="Akdeniz Z."/>
        </authorList>
    </citation>
    <scope>NUCLEOTIDE SEQUENCE [LARGE SCALE GENOMIC DNA]</scope>
</reference>
<dbReference type="InterPro" id="IPR001005">
    <property type="entry name" value="SANT/Myb"/>
</dbReference>
<keyword evidence="1" id="KW-0805">Transcription regulation</keyword>
<dbReference type="EMBL" id="CATOUU010001088">
    <property type="protein sequence ID" value="CAI9971037.1"/>
    <property type="molecule type" value="Genomic_DNA"/>
</dbReference>
<feature type="domain" description="Myb-like" evidence="4">
    <location>
        <begin position="50"/>
        <end position="99"/>
    </location>
</feature>
<reference evidence="5" key="1">
    <citation type="submission" date="2023-06" db="EMBL/GenBank/DDBJ databases">
        <authorList>
            <person name="Kurt Z."/>
        </authorList>
    </citation>
    <scope>NUCLEOTIDE SEQUENCE</scope>
</reference>
<keyword evidence="7" id="KW-1185">Reference proteome</keyword>
<proteinExistence type="predicted"/>
<dbReference type="InterPro" id="IPR009057">
    <property type="entry name" value="Homeodomain-like_sf"/>
</dbReference>
<evidence type="ECO:0000313" key="6">
    <source>
        <dbReference type="EMBL" id="CAL6083153.1"/>
    </source>
</evidence>
<evidence type="ECO:0000256" key="2">
    <source>
        <dbReference type="ARBA" id="ARBA00023163"/>
    </source>
</evidence>
<evidence type="ECO:0000259" key="4">
    <source>
        <dbReference type="SMART" id="SM00717"/>
    </source>
</evidence>
<dbReference type="EMBL" id="CAXDID020000370">
    <property type="protein sequence ID" value="CAL6083153.1"/>
    <property type="molecule type" value="Genomic_DNA"/>
</dbReference>
<organism evidence="5">
    <name type="scientific">Hexamita inflata</name>
    <dbReference type="NCBI Taxonomy" id="28002"/>
    <lineage>
        <taxon>Eukaryota</taxon>
        <taxon>Metamonada</taxon>
        <taxon>Diplomonadida</taxon>
        <taxon>Hexamitidae</taxon>
        <taxon>Hexamitinae</taxon>
        <taxon>Hexamita</taxon>
    </lineage>
</organism>
<dbReference type="InterPro" id="IPR006447">
    <property type="entry name" value="Myb_dom_plants"/>
</dbReference>